<dbReference type="InterPro" id="IPR036412">
    <property type="entry name" value="HAD-like_sf"/>
</dbReference>
<reference evidence="1 2" key="1">
    <citation type="submission" date="2016-10" db="EMBL/GenBank/DDBJ databases">
        <title>Draft genome sequences of four alkaliphilic bacteria belonging to the Anaerobacillus genus.</title>
        <authorList>
            <person name="Bassil N.M."/>
            <person name="Lloyd J.R."/>
        </authorList>
    </citation>
    <scope>NUCLEOTIDE SEQUENCE [LARGE SCALE GENOMIC DNA]</scope>
    <source>
        <strain evidence="1 2">DSM 18345</strain>
    </source>
</reference>
<dbReference type="InterPro" id="IPR023198">
    <property type="entry name" value="PGP-like_dom2"/>
</dbReference>
<dbReference type="Pfam" id="PF00702">
    <property type="entry name" value="Hydrolase"/>
    <property type="match status" value="1"/>
</dbReference>
<organism evidence="1 2">
    <name type="scientific">Anaerobacillus alkalilacustris</name>
    <dbReference type="NCBI Taxonomy" id="393763"/>
    <lineage>
        <taxon>Bacteria</taxon>
        <taxon>Bacillati</taxon>
        <taxon>Bacillota</taxon>
        <taxon>Bacilli</taxon>
        <taxon>Bacillales</taxon>
        <taxon>Bacillaceae</taxon>
        <taxon>Anaerobacillus</taxon>
    </lineage>
</organism>
<dbReference type="PANTHER" id="PTHR47478:SF1">
    <property type="entry name" value="PYRIMIDINE 5'-NUCLEOTIDASE YJJG"/>
    <property type="match status" value="1"/>
</dbReference>
<protein>
    <recommendedName>
        <fullName evidence="3">HAD family hydrolase</fullName>
    </recommendedName>
</protein>
<dbReference type="Gene3D" id="1.10.150.240">
    <property type="entry name" value="Putative phosphatase, domain 2"/>
    <property type="match status" value="1"/>
</dbReference>
<dbReference type="NCBIfam" id="TIGR01549">
    <property type="entry name" value="HAD-SF-IA-v1"/>
    <property type="match status" value="1"/>
</dbReference>
<dbReference type="InterPro" id="IPR052550">
    <property type="entry name" value="Pyrimidine_5'-ntase_YjjG"/>
</dbReference>
<dbReference type="SFLD" id="SFLDS00003">
    <property type="entry name" value="Haloacid_Dehalogenase"/>
    <property type="match status" value="1"/>
</dbReference>
<sequence>MRWNTICFDLDNTLYSHENAFERAISFCFHSIFEERNINYSNSINEIFTIFKENCDKYWNDYENGTLTHKEYRRKRFLQTIDQVNLSLNESDADKFHELYEHVVDDFSEPYPYLYQLMEVLKGAGIKIGIITNGKSDTQYNKIIKLNLGQWIPDDCIFISAEVKLSKPDPKIFNLAKLHLKSKAGCLFIGDSWDHDVVGALEAGWDAIFLNTRNETPTSSHVPMATVECLKNVLEIIVTENRLKG</sequence>
<dbReference type="EMBL" id="MLQR01000004">
    <property type="protein sequence ID" value="OIJ16748.1"/>
    <property type="molecule type" value="Genomic_DNA"/>
</dbReference>
<dbReference type="PANTHER" id="PTHR47478">
    <property type="match status" value="1"/>
</dbReference>
<evidence type="ECO:0008006" key="3">
    <source>
        <dbReference type="Google" id="ProtNLM"/>
    </source>
</evidence>
<keyword evidence="2" id="KW-1185">Reference proteome</keyword>
<dbReference type="AlphaFoldDB" id="A0A1S2LW44"/>
<dbReference type="Gene3D" id="3.40.50.1000">
    <property type="entry name" value="HAD superfamily/HAD-like"/>
    <property type="match status" value="1"/>
</dbReference>
<dbReference type="InterPro" id="IPR006439">
    <property type="entry name" value="HAD-SF_hydro_IA"/>
</dbReference>
<accession>A0A1S2LW44</accession>
<dbReference type="PRINTS" id="PR00413">
    <property type="entry name" value="HADHALOGNASE"/>
</dbReference>
<comment type="caution">
    <text evidence="1">The sequence shown here is derived from an EMBL/GenBank/DDBJ whole genome shotgun (WGS) entry which is preliminary data.</text>
</comment>
<proteinExistence type="predicted"/>
<dbReference type="Proteomes" id="UP000179524">
    <property type="component" value="Unassembled WGS sequence"/>
</dbReference>
<evidence type="ECO:0000313" key="1">
    <source>
        <dbReference type="EMBL" id="OIJ16748.1"/>
    </source>
</evidence>
<name>A0A1S2LW44_9BACI</name>
<dbReference type="RefSeq" id="WP_071308733.1">
    <property type="nucleotide sequence ID" value="NZ_MLQR01000004.1"/>
</dbReference>
<dbReference type="InterPro" id="IPR023214">
    <property type="entry name" value="HAD_sf"/>
</dbReference>
<gene>
    <name evidence="1" type="ORF">BKP37_05850</name>
</gene>
<dbReference type="SUPFAM" id="SSF56784">
    <property type="entry name" value="HAD-like"/>
    <property type="match status" value="1"/>
</dbReference>
<dbReference type="SFLD" id="SFLDG01129">
    <property type="entry name" value="C1.5:_HAD__Beta-PGM__Phosphata"/>
    <property type="match status" value="1"/>
</dbReference>
<evidence type="ECO:0000313" key="2">
    <source>
        <dbReference type="Proteomes" id="UP000179524"/>
    </source>
</evidence>